<dbReference type="InterPro" id="IPR040541">
    <property type="entry name" value="MetOD2"/>
</dbReference>
<dbReference type="SUPFAM" id="SSF52172">
    <property type="entry name" value="CheY-like"/>
    <property type="match status" value="1"/>
</dbReference>
<dbReference type="OrthoDB" id="9652at2157"/>
<dbReference type="KEGG" id="mbn:Mboo_0965"/>
<keyword evidence="1 2" id="KW-0597">Phosphoprotein</keyword>
<feature type="domain" description="Response regulatory" evidence="4">
    <location>
        <begin position="201"/>
        <end position="319"/>
    </location>
</feature>
<dbReference type="PANTHER" id="PTHR44591:SF3">
    <property type="entry name" value="RESPONSE REGULATORY DOMAIN-CONTAINING PROTEIN"/>
    <property type="match status" value="1"/>
</dbReference>
<dbReference type="Proteomes" id="UP000002408">
    <property type="component" value="Chromosome"/>
</dbReference>
<dbReference type="InterPro" id="IPR001789">
    <property type="entry name" value="Sig_transdc_resp-reg_receiver"/>
</dbReference>
<dbReference type="PANTHER" id="PTHR44591">
    <property type="entry name" value="STRESS RESPONSE REGULATOR PROTEIN 1"/>
    <property type="match status" value="1"/>
</dbReference>
<keyword evidence="3" id="KW-0812">Transmembrane</keyword>
<name>A7I6X2_METB6</name>
<keyword evidence="3" id="KW-0472">Membrane</keyword>
<dbReference type="SMART" id="SM00448">
    <property type="entry name" value="REC"/>
    <property type="match status" value="1"/>
</dbReference>
<proteinExistence type="predicted"/>
<evidence type="ECO:0000256" key="2">
    <source>
        <dbReference type="PROSITE-ProRule" id="PRU00169"/>
    </source>
</evidence>
<feature type="transmembrane region" description="Helical" evidence="3">
    <location>
        <begin position="174"/>
        <end position="196"/>
    </location>
</feature>
<dbReference type="Pfam" id="PF18548">
    <property type="entry name" value="MetOD2"/>
    <property type="match status" value="1"/>
</dbReference>
<dbReference type="eggNOG" id="arCOG02597">
    <property type="taxonomic scope" value="Archaea"/>
</dbReference>
<dbReference type="AlphaFoldDB" id="A7I6X2"/>
<dbReference type="STRING" id="456442.Mboo_0965"/>
<evidence type="ECO:0000313" key="5">
    <source>
        <dbReference type="EMBL" id="ABS55483.1"/>
    </source>
</evidence>
<sequence precursor="true">MEIKKYAGFVLLLLLVYPAAAAVDNPYQKIAVISFSFADTGVNEISSEVRYGTAPNLDIQTGTINGLLLDSQHRTIDEFSIRDPRIQIGEGDGSGGGLTGDAQYSHNGEFGIIVPFIPDLRYVTLEDTATGATLATVDLSPAIAAFQQLYPQDPDMQSAQNTAVPNQSLMIDEILLVAGIMAMAVSGIAYYIVFLYPRAERILIVDDEKEIAEVFSLLLEKKGYVTMKANSGKECLLLLKAWWKRPDIILLDIMMSPMDGWETLEKIKSDPRSKMIPVLMLTGFTPTPDQAHRYGLCIDDYILKPVNAQGLYDAIGNVLERRRLIREAVRAAMRAGYEKETVCAYARLRRRVEVDKKLLGIISTASPGAESGRDASFKDIAAVNRELQSDQETLRQLQRKLEPVLSPFFPA</sequence>
<dbReference type="InterPro" id="IPR011006">
    <property type="entry name" value="CheY-like_superfamily"/>
</dbReference>
<keyword evidence="6" id="KW-1185">Reference proteome</keyword>
<evidence type="ECO:0000313" key="6">
    <source>
        <dbReference type="Proteomes" id="UP000002408"/>
    </source>
</evidence>
<gene>
    <name evidence="5" type="ordered locus">Mboo_0965</name>
</gene>
<evidence type="ECO:0000259" key="4">
    <source>
        <dbReference type="PROSITE" id="PS50110"/>
    </source>
</evidence>
<dbReference type="HOGENOM" id="CLU_668368_0_0_2"/>
<reference evidence="6" key="1">
    <citation type="journal article" date="2015" name="Microbiology">
        <title>Genome of Methanoregula boonei 6A8 reveals adaptations to oligotrophic peatland environments.</title>
        <authorList>
            <person name="Braeuer S."/>
            <person name="Cadillo-Quiroz H."/>
            <person name="Kyrpides N."/>
            <person name="Woyke T."/>
            <person name="Goodwin L."/>
            <person name="Detter C."/>
            <person name="Podell S."/>
            <person name="Yavitt J.B."/>
            <person name="Zinder S.H."/>
        </authorList>
    </citation>
    <scope>NUCLEOTIDE SEQUENCE [LARGE SCALE GENOMIC DNA]</scope>
    <source>
        <strain evidence="6">DSM 21154 / JCM 14090 / 6A8</strain>
    </source>
</reference>
<dbReference type="InterPro" id="IPR050595">
    <property type="entry name" value="Bact_response_regulator"/>
</dbReference>
<dbReference type="GeneID" id="25393908"/>
<dbReference type="EMBL" id="CP000780">
    <property type="protein sequence ID" value="ABS55483.1"/>
    <property type="molecule type" value="Genomic_DNA"/>
</dbReference>
<keyword evidence="3" id="KW-1133">Transmembrane helix</keyword>
<dbReference type="PROSITE" id="PS50110">
    <property type="entry name" value="RESPONSE_REGULATORY"/>
    <property type="match status" value="1"/>
</dbReference>
<evidence type="ECO:0000256" key="3">
    <source>
        <dbReference type="SAM" id="Phobius"/>
    </source>
</evidence>
<dbReference type="Pfam" id="PF00072">
    <property type="entry name" value="Response_reg"/>
    <property type="match status" value="1"/>
</dbReference>
<dbReference type="RefSeq" id="WP_012106508.1">
    <property type="nucleotide sequence ID" value="NC_009712.1"/>
</dbReference>
<dbReference type="GO" id="GO:0000160">
    <property type="term" value="P:phosphorelay signal transduction system"/>
    <property type="evidence" value="ECO:0007669"/>
    <property type="project" value="InterPro"/>
</dbReference>
<accession>A7I6X2</accession>
<dbReference type="Gene3D" id="3.40.50.2300">
    <property type="match status" value="1"/>
</dbReference>
<feature type="modified residue" description="4-aspartylphosphate" evidence="2">
    <location>
        <position position="252"/>
    </location>
</feature>
<organism evidence="5 6">
    <name type="scientific">Methanoregula boonei (strain DSM 21154 / JCM 14090 / 6A8)</name>
    <dbReference type="NCBI Taxonomy" id="456442"/>
    <lineage>
        <taxon>Archaea</taxon>
        <taxon>Methanobacteriati</taxon>
        <taxon>Methanobacteriota</taxon>
        <taxon>Stenosarchaea group</taxon>
        <taxon>Methanomicrobia</taxon>
        <taxon>Methanomicrobiales</taxon>
        <taxon>Methanoregulaceae</taxon>
        <taxon>Methanoregula</taxon>
    </lineage>
</organism>
<evidence type="ECO:0000256" key="1">
    <source>
        <dbReference type="ARBA" id="ARBA00022553"/>
    </source>
</evidence>
<protein>
    <submittedName>
        <fullName evidence="5">Response regulator receiver protein</fullName>
    </submittedName>
</protein>